<evidence type="ECO:0000313" key="2">
    <source>
        <dbReference type="EMBL" id="CAD1558474.1"/>
    </source>
</evidence>
<dbReference type="EMBL" id="CADCXW020000021">
    <property type="protein sequence ID" value="CAD1558474.1"/>
    <property type="molecule type" value="Genomic_DNA"/>
</dbReference>
<proteinExistence type="predicted"/>
<feature type="compositionally biased region" description="Basic and acidic residues" evidence="1">
    <location>
        <begin position="135"/>
        <end position="144"/>
    </location>
</feature>
<dbReference type="AlphaFoldDB" id="A0A6V7K277"/>
<feature type="compositionally biased region" description="Basic and acidic residues" evidence="1">
    <location>
        <begin position="230"/>
        <end position="239"/>
    </location>
</feature>
<feature type="compositionally biased region" description="Basic residues" evidence="1">
    <location>
        <begin position="8"/>
        <end position="20"/>
    </location>
</feature>
<sequence>MPGCTKGCGKKKKRQSKGKHPLGFPFSLVTDLFLSNLDIVASKKSRDKSVETEYISGADEDLSSILSDTTEYLTLPGKSSASEKSQRKKKDRKHKGSDRRPEQTRSGRKTPESRTSPEKIRDDDYSTEKSYLSTSRDKLSEKSRSRLLSSTGDELSDSAKGSLTCATVNLSKFLGDETSESEPSDDERQSDANCDDEECGGGSPRVAIKTKHKEQSSRSESSSEETTSDGSEKCPDLCKIDPTGLPPRKPKKCDSNCRRQEWLEKQREKKQAELDDYLLRKGFRYFDDMCKCSLKCLVSQMYVDPFIRNIALSTVGFFLGVKLCWELDGFYVIF</sequence>
<feature type="compositionally biased region" description="Basic residues" evidence="1">
    <location>
        <begin position="86"/>
        <end position="97"/>
    </location>
</feature>
<feature type="compositionally biased region" description="Polar residues" evidence="1">
    <location>
        <begin position="159"/>
        <end position="170"/>
    </location>
</feature>
<protein>
    <submittedName>
        <fullName evidence="2">Uncharacterized protein</fullName>
    </submittedName>
</protein>
<accession>A0A6V7K277</accession>
<organism evidence="2">
    <name type="scientific">Bracon brevicornis</name>
    <dbReference type="NCBI Taxonomy" id="1563983"/>
    <lineage>
        <taxon>Eukaryota</taxon>
        <taxon>Metazoa</taxon>
        <taxon>Ecdysozoa</taxon>
        <taxon>Arthropoda</taxon>
        <taxon>Hexapoda</taxon>
        <taxon>Insecta</taxon>
        <taxon>Pterygota</taxon>
        <taxon>Neoptera</taxon>
        <taxon>Endopterygota</taxon>
        <taxon>Hymenoptera</taxon>
        <taxon>Apocrita</taxon>
        <taxon>Ichneumonoidea</taxon>
        <taxon>Braconidae</taxon>
        <taxon>Braconinae</taxon>
        <taxon>Bracon</taxon>
    </lineage>
</organism>
<name>A0A6V7K277_9HYME</name>
<gene>
    <name evidence="2" type="ORF">BBRV_LOCUS68269</name>
</gene>
<evidence type="ECO:0000256" key="1">
    <source>
        <dbReference type="SAM" id="MobiDB-lite"/>
    </source>
</evidence>
<feature type="region of interest" description="Disordered" evidence="1">
    <location>
        <begin position="73"/>
        <end position="252"/>
    </location>
</feature>
<feature type="region of interest" description="Disordered" evidence="1">
    <location>
        <begin position="1"/>
        <end position="25"/>
    </location>
</feature>
<feature type="compositionally biased region" description="Polar residues" evidence="1">
    <location>
        <begin position="73"/>
        <end position="83"/>
    </location>
</feature>
<feature type="compositionally biased region" description="Basic and acidic residues" evidence="1">
    <location>
        <begin position="98"/>
        <end position="127"/>
    </location>
</feature>
<reference evidence="2" key="1">
    <citation type="submission" date="2020-07" db="EMBL/GenBank/DDBJ databases">
        <authorList>
            <person name="Ferguson B K."/>
        </authorList>
    </citation>
    <scope>NUCLEOTIDE SEQUENCE</scope>
    <source>
        <strain evidence="2">L06</strain>
    </source>
</reference>